<protein>
    <recommendedName>
        <fullName evidence="2">N-acetyltransferase domain-containing protein</fullName>
    </recommendedName>
</protein>
<gene>
    <name evidence="1" type="ORF">S03H2_19885</name>
</gene>
<evidence type="ECO:0008006" key="2">
    <source>
        <dbReference type="Google" id="ProtNLM"/>
    </source>
</evidence>
<reference evidence="1" key="1">
    <citation type="journal article" date="2014" name="Front. Microbiol.">
        <title>High frequency of phylogenetically diverse reductive dehalogenase-homologous genes in deep subseafloor sedimentary metagenomes.</title>
        <authorList>
            <person name="Kawai M."/>
            <person name="Futagami T."/>
            <person name="Toyoda A."/>
            <person name="Takaki Y."/>
            <person name="Nishi S."/>
            <person name="Hori S."/>
            <person name="Arai W."/>
            <person name="Tsubouchi T."/>
            <person name="Morono Y."/>
            <person name="Uchiyama I."/>
            <person name="Ito T."/>
            <person name="Fujiyama A."/>
            <person name="Inagaki F."/>
            <person name="Takami H."/>
        </authorList>
    </citation>
    <scope>NUCLEOTIDE SEQUENCE</scope>
    <source>
        <strain evidence="1">Expedition CK06-06</strain>
    </source>
</reference>
<proteinExistence type="predicted"/>
<accession>X1FK70</accession>
<dbReference type="AlphaFoldDB" id="X1FK70"/>
<feature type="non-terminal residue" evidence="1">
    <location>
        <position position="98"/>
    </location>
</feature>
<name>X1FK70_9ZZZZ</name>
<evidence type="ECO:0000313" key="1">
    <source>
        <dbReference type="EMBL" id="GAH32915.1"/>
    </source>
</evidence>
<organism evidence="1">
    <name type="scientific">marine sediment metagenome</name>
    <dbReference type="NCBI Taxonomy" id="412755"/>
    <lineage>
        <taxon>unclassified sequences</taxon>
        <taxon>metagenomes</taxon>
        <taxon>ecological metagenomes</taxon>
    </lineage>
</organism>
<sequence length="98" mass="11559">MELVLELNKNVSINVEESNNLKEIKNVLDELLYVPDIRLKPRIISELIKYLKTKFLDENYKIMVFIAYHNSEIYGFVISQIHPTYTSYGRKCGTFGWL</sequence>
<dbReference type="EMBL" id="BARU01010428">
    <property type="protein sequence ID" value="GAH32915.1"/>
    <property type="molecule type" value="Genomic_DNA"/>
</dbReference>
<comment type="caution">
    <text evidence="1">The sequence shown here is derived from an EMBL/GenBank/DDBJ whole genome shotgun (WGS) entry which is preliminary data.</text>
</comment>